<sequence>MPFVVAIDNGSQSTKVLVVDETGRVHAEARVGLKPYASPAPGRSVHPDDDVWDSIVRACRVAMERFDGDPGEIVGVGLCTIRFCRALLRADGTLAEPLLSWMDARVGRPHVSSPEVAHVTTSSGYIAHRLTGEFRDAAGNCQGVWPVDQHTWRWSDAPDAVAATGMERSLLSELVDPGAELGRVTDGAAAQTGLPAGVPVFATSNDKAVEALGAGLASDADVLLSFGTYIAAMTVADAPGAGAAHWVNFGSRPGQYLAESTGIRRGMWTVSWLRDLLHPDAPAGDLYAFDRSLGVEAETVAPGCDGVAAVLDWLAPGDEPHRRGAFVGFSGAQGRGHLYRAVLEAIAFTMADHVEDMERERGVAAEGVIVTGGGAQSRLLVQVVADILGRPVRRALVDDAAGIGAAICAAVGSGVHPDWDAAVAAMAGTGAPVLPGDDAVTYRALRPWHRGIRSRVAELSDWMVTVRA</sequence>
<protein>
    <submittedName>
        <fullName evidence="7">Sugar kinase</fullName>
    </submittedName>
</protein>
<feature type="domain" description="Carbohydrate kinase FGGY N-terminal" evidence="5">
    <location>
        <begin position="116"/>
        <end position="213"/>
    </location>
</feature>
<keyword evidence="3" id="KW-0808">Transferase</keyword>
<evidence type="ECO:0000256" key="3">
    <source>
        <dbReference type="ARBA" id="ARBA00022679"/>
    </source>
</evidence>
<evidence type="ECO:0000259" key="5">
    <source>
        <dbReference type="Pfam" id="PF00370"/>
    </source>
</evidence>
<dbReference type="InterPro" id="IPR018485">
    <property type="entry name" value="FGGY_C"/>
</dbReference>
<dbReference type="EMBL" id="RBZY01000078">
    <property type="protein sequence ID" value="RWR15859.1"/>
    <property type="molecule type" value="Genomic_DNA"/>
</dbReference>
<feature type="domain" description="Carbohydrate kinase FGGY N-terminal" evidence="5">
    <location>
        <begin position="4"/>
        <end position="105"/>
    </location>
</feature>
<organism evidence="7 8">
    <name type="scientific">Microbacterium enclense</name>
    <dbReference type="NCBI Taxonomy" id="993073"/>
    <lineage>
        <taxon>Bacteria</taxon>
        <taxon>Bacillati</taxon>
        <taxon>Actinomycetota</taxon>
        <taxon>Actinomycetes</taxon>
        <taxon>Micrococcales</taxon>
        <taxon>Microbacteriaceae</taxon>
        <taxon>Microbacterium</taxon>
    </lineage>
</organism>
<dbReference type="Proteomes" id="UP000285970">
    <property type="component" value="Unassembled WGS sequence"/>
</dbReference>
<dbReference type="OrthoDB" id="9782710at2"/>
<dbReference type="AlphaFoldDB" id="A0A3S3P1E4"/>
<evidence type="ECO:0000259" key="6">
    <source>
        <dbReference type="Pfam" id="PF02782"/>
    </source>
</evidence>
<dbReference type="RefSeq" id="WP_128218892.1">
    <property type="nucleotide sequence ID" value="NZ_RBZY01000078.1"/>
</dbReference>
<evidence type="ECO:0000313" key="7">
    <source>
        <dbReference type="EMBL" id="RWR15859.1"/>
    </source>
</evidence>
<dbReference type="SUPFAM" id="SSF53067">
    <property type="entry name" value="Actin-like ATPase domain"/>
    <property type="match status" value="2"/>
</dbReference>
<proteinExistence type="inferred from homology"/>
<dbReference type="Gene3D" id="3.30.420.40">
    <property type="match status" value="3"/>
</dbReference>
<dbReference type="PANTHER" id="PTHR43095:SF5">
    <property type="entry name" value="XYLULOSE KINASE"/>
    <property type="match status" value="1"/>
</dbReference>
<evidence type="ECO:0000256" key="1">
    <source>
        <dbReference type="ARBA" id="ARBA00009156"/>
    </source>
</evidence>
<keyword evidence="4 7" id="KW-0418">Kinase</keyword>
<dbReference type="GO" id="GO:0016301">
    <property type="term" value="F:kinase activity"/>
    <property type="evidence" value="ECO:0007669"/>
    <property type="project" value="UniProtKB-KW"/>
</dbReference>
<comment type="caution">
    <text evidence="7">The sequence shown here is derived from an EMBL/GenBank/DDBJ whole genome shotgun (WGS) entry which is preliminary data.</text>
</comment>
<comment type="similarity">
    <text evidence="1">Belongs to the FGGY kinase family.</text>
</comment>
<gene>
    <name evidence="7" type="ORF">D8Y23_15075</name>
</gene>
<feature type="domain" description="Carbohydrate kinase FGGY C-terminal" evidence="6">
    <location>
        <begin position="224"/>
        <end position="412"/>
    </location>
</feature>
<keyword evidence="2" id="KW-0119">Carbohydrate metabolism</keyword>
<dbReference type="PANTHER" id="PTHR43095">
    <property type="entry name" value="SUGAR KINASE"/>
    <property type="match status" value="1"/>
</dbReference>
<dbReference type="InterPro" id="IPR050406">
    <property type="entry name" value="FGGY_Carb_Kinase"/>
</dbReference>
<dbReference type="PIRSF" id="PIRSF000538">
    <property type="entry name" value="GlpK"/>
    <property type="match status" value="1"/>
</dbReference>
<evidence type="ECO:0000256" key="2">
    <source>
        <dbReference type="ARBA" id="ARBA00022629"/>
    </source>
</evidence>
<dbReference type="Pfam" id="PF02782">
    <property type="entry name" value="FGGY_C"/>
    <property type="match status" value="1"/>
</dbReference>
<name>A0A3S3P1E4_9MICO</name>
<evidence type="ECO:0000313" key="8">
    <source>
        <dbReference type="Proteomes" id="UP000285970"/>
    </source>
</evidence>
<dbReference type="GO" id="GO:0042732">
    <property type="term" value="P:D-xylose metabolic process"/>
    <property type="evidence" value="ECO:0007669"/>
    <property type="project" value="UniProtKB-KW"/>
</dbReference>
<dbReference type="CDD" id="cd07779">
    <property type="entry name" value="ASKHA_NBD_FGGY_YgcE-like"/>
    <property type="match status" value="1"/>
</dbReference>
<dbReference type="Pfam" id="PF00370">
    <property type="entry name" value="FGGY_N"/>
    <property type="match status" value="2"/>
</dbReference>
<dbReference type="InterPro" id="IPR000577">
    <property type="entry name" value="Carb_kinase_FGGY"/>
</dbReference>
<reference evidence="7 8" key="1">
    <citation type="journal article" date="2018" name="Front. Microbiol.">
        <title>Novel Insights Into Bacterial Dimethylsulfoniopropionate Catabolism in the East China Sea.</title>
        <authorList>
            <person name="Liu J."/>
            <person name="Liu J."/>
            <person name="Zhang S.H."/>
            <person name="Liang J."/>
            <person name="Lin H."/>
            <person name="Song D."/>
            <person name="Yang G.P."/>
            <person name="Todd J.D."/>
            <person name="Zhang X.H."/>
        </authorList>
    </citation>
    <scope>NUCLEOTIDE SEQUENCE [LARGE SCALE GENOMIC DNA]</scope>
    <source>
        <strain evidence="7 8">ZYFD042</strain>
    </source>
</reference>
<dbReference type="InterPro" id="IPR043129">
    <property type="entry name" value="ATPase_NBD"/>
</dbReference>
<accession>A0A3S3P1E4</accession>
<dbReference type="InterPro" id="IPR018484">
    <property type="entry name" value="FGGY_N"/>
</dbReference>
<evidence type="ECO:0000256" key="4">
    <source>
        <dbReference type="ARBA" id="ARBA00022777"/>
    </source>
</evidence>
<keyword evidence="2" id="KW-0859">Xylose metabolism</keyword>